<protein>
    <submittedName>
        <fullName evidence="1">Uncharacterized protein</fullName>
    </submittedName>
</protein>
<name>A0A0X3QFB4_SCHSO</name>
<dbReference type="EMBL" id="GEEE01004909">
    <property type="protein sequence ID" value="JAP58316.1"/>
    <property type="molecule type" value="Transcribed_RNA"/>
</dbReference>
<gene>
    <name evidence="1" type="ORF">TR116811</name>
</gene>
<sequence>MRVNAVVHKMGVYTQATDIADVPGQVIEEQHFTEGYVGLFLQFLEMLYLARRVDFQIVEQIVPGIHVQKLARNLWTGSSASKCDHAVAEARRRKLWLLFKMTGNVAKPVGQLVLLSRPSHNLESICTASTFVTVHSETDVLQNFKRTLQNKIETRCLLPVIE</sequence>
<accession>A0A0X3QFB4</accession>
<dbReference type="AlphaFoldDB" id="A0A0X3QFB4"/>
<reference evidence="1" key="1">
    <citation type="submission" date="2016-01" db="EMBL/GenBank/DDBJ databases">
        <title>Reference transcriptome for the parasite Schistocephalus solidus: insights into the molecular evolution of parasitism.</title>
        <authorList>
            <person name="Hebert F.O."/>
            <person name="Grambauer S."/>
            <person name="Barber I."/>
            <person name="Landry C.R."/>
            <person name="Aubin-Horth N."/>
        </authorList>
    </citation>
    <scope>NUCLEOTIDE SEQUENCE</scope>
</reference>
<proteinExistence type="predicted"/>
<organism evidence="1">
    <name type="scientific">Schistocephalus solidus</name>
    <name type="common">Tapeworm</name>
    <dbReference type="NCBI Taxonomy" id="70667"/>
    <lineage>
        <taxon>Eukaryota</taxon>
        <taxon>Metazoa</taxon>
        <taxon>Spiralia</taxon>
        <taxon>Lophotrochozoa</taxon>
        <taxon>Platyhelminthes</taxon>
        <taxon>Cestoda</taxon>
        <taxon>Eucestoda</taxon>
        <taxon>Diphyllobothriidea</taxon>
        <taxon>Diphyllobothriidae</taxon>
        <taxon>Schistocephalus</taxon>
    </lineage>
</organism>
<evidence type="ECO:0000313" key="1">
    <source>
        <dbReference type="EMBL" id="JAP58316.1"/>
    </source>
</evidence>